<evidence type="ECO:0000256" key="4">
    <source>
        <dbReference type="ARBA" id="ARBA00022692"/>
    </source>
</evidence>
<dbReference type="InterPro" id="IPR005807">
    <property type="entry name" value="SecE_bac"/>
</dbReference>
<evidence type="ECO:0000256" key="1">
    <source>
        <dbReference type="ARBA" id="ARBA00004370"/>
    </source>
</evidence>
<dbReference type="InterPro" id="IPR001901">
    <property type="entry name" value="Translocase_SecE/Sec61-g"/>
</dbReference>
<evidence type="ECO:0000256" key="2">
    <source>
        <dbReference type="ARBA" id="ARBA00022448"/>
    </source>
</evidence>
<keyword evidence="7 9" id="KW-0811">Translocation</keyword>
<evidence type="ECO:0000313" key="10">
    <source>
        <dbReference type="EMBL" id="MFD1223962.1"/>
    </source>
</evidence>
<evidence type="ECO:0000256" key="3">
    <source>
        <dbReference type="ARBA" id="ARBA00022475"/>
    </source>
</evidence>
<evidence type="ECO:0000313" key="11">
    <source>
        <dbReference type="Proteomes" id="UP001597180"/>
    </source>
</evidence>
<comment type="similarity">
    <text evidence="9">Belongs to the SecE/SEC61-gamma family.</text>
</comment>
<dbReference type="EMBL" id="JBHTLU010000040">
    <property type="protein sequence ID" value="MFD1223962.1"/>
    <property type="molecule type" value="Genomic_DNA"/>
</dbReference>
<keyword evidence="2 9" id="KW-0813">Transport</keyword>
<protein>
    <recommendedName>
        <fullName evidence="9">Protein translocase subunit SecE</fullName>
    </recommendedName>
</protein>
<keyword evidence="11" id="KW-1185">Reference proteome</keyword>
<dbReference type="NCBIfam" id="TIGR00964">
    <property type="entry name" value="secE_bact"/>
    <property type="match status" value="1"/>
</dbReference>
<comment type="caution">
    <text evidence="10">The sequence shown here is derived from an EMBL/GenBank/DDBJ whole genome shotgun (WGS) entry which is preliminary data.</text>
</comment>
<comment type="subcellular location">
    <subcellularLocation>
        <location evidence="9">Cell membrane</location>
        <topology evidence="9">Single-pass membrane protein</topology>
    </subcellularLocation>
    <subcellularLocation>
        <location evidence="1">Membrane</location>
    </subcellularLocation>
</comment>
<sequence length="74" mass="8642">MSFLARMRQGFGNTFSFFVDSWSELKKVKWPSRKELTSYTLVVLFTVVFTTIYFYVLDLGISELLRLVFNKTGA</sequence>
<feature type="transmembrane region" description="Helical" evidence="9">
    <location>
        <begin position="36"/>
        <end position="56"/>
    </location>
</feature>
<accession>A0ABW3USQ4</accession>
<dbReference type="RefSeq" id="WP_079914996.1">
    <property type="nucleotide sequence ID" value="NZ_BAABJG010000046.1"/>
</dbReference>
<keyword evidence="4 9" id="KW-0812">Transmembrane</keyword>
<name>A0ABW3USQ4_9BACL</name>
<keyword evidence="8 9" id="KW-0472">Membrane</keyword>
<evidence type="ECO:0000256" key="8">
    <source>
        <dbReference type="ARBA" id="ARBA00023136"/>
    </source>
</evidence>
<dbReference type="Gene3D" id="1.20.5.1030">
    <property type="entry name" value="Preprotein translocase secy subunit"/>
    <property type="match status" value="1"/>
</dbReference>
<evidence type="ECO:0000256" key="9">
    <source>
        <dbReference type="HAMAP-Rule" id="MF_00422"/>
    </source>
</evidence>
<keyword evidence="3 9" id="KW-1003">Cell membrane</keyword>
<dbReference type="InterPro" id="IPR038379">
    <property type="entry name" value="SecE_sf"/>
</dbReference>
<keyword evidence="5 9" id="KW-0653">Protein transport</keyword>
<dbReference type="PANTHER" id="PTHR33910:SF1">
    <property type="entry name" value="PROTEIN TRANSLOCASE SUBUNIT SECE"/>
    <property type="match status" value="1"/>
</dbReference>
<organism evidence="10 11">
    <name type="scientific">Paenibacillus vulneris</name>
    <dbReference type="NCBI Taxonomy" id="1133364"/>
    <lineage>
        <taxon>Bacteria</taxon>
        <taxon>Bacillati</taxon>
        <taxon>Bacillota</taxon>
        <taxon>Bacilli</taxon>
        <taxon>Bacillales</taxon>
        <taxon>Paenibacillaceae</taxon>
        <taxon>Paenibacillus</taxon>
    </lineage>
</organism>
<evidence type="ECO:0000256" key="7">
    <source>
        <dbReference type="ARBA" id="ARBA00023010"/>
    </source>
</evidence>
<reference evidence="11" key="1">
    <citation type="journal article" date="2019" name="Int. J. Syst. Evol. Microbiol.">
        <title>The Global Catalogue of Microorganisms (GCM) 10K type strain sequencing project: providing services to taxonomists for standard genome sequencing and annotation.</title>
        <authorList>
            <consortium name="The Broad Institute Genomics Platform"/>
            <consortium name="The Broad Institute Genome Sequencing Center for Infectious Disease"/>
            <person name="Wu L."/>
            <person name="Ma J."/>
        </authorList>
    </citation>
    <scope>NUCLEOTIDE SEQUENCE [LARGE SCALE GENOMIC DNA]</scope>
    <source>
        <strain evidence="11">CCUG 53270</strain>
    </source>
</reference>
<comment type="function">
    <text evidence="9">Essential subunit of the Sec protein translocation channel SecYEG. Clamps together the 2 halves of SecY. May contact the channel plug during translocation.</text>
</comment>
<dbReference type="PROSITE" id="PS01067">
    <property type="entry name" value="SECE_SEC61G"/>
    <property type="match status" value="1"/>
</dbReference>
<evidence type="ECO:0000256" key="5">
    <source>
        <dbReference type="ARBA" id="ARBA00022927"/>
    </source>
</evidence>
<evidence type="ECO:0000256" key="6">
    <source>
        <dbReference type="ARBA" id="ARBA00022989"/>
    </source>
</evidence>
<dbReference type="PANTHER" id="PTHR33910">
    <property type="entry name" value="PROTEIN TRANSLOCASE SUBUNIT SECE"/>
    <property type="match status" value="1"/>
</dbReference>
<comment type="subunit">
    <text evidence="9">Component of the Sec protein translocase complex. Heterotrimer consisting of SecY, SecE and SecG subunits. The heterotrimers can form oligomers, although 1 heterotrimer is thought to be able to translocate proteins. Interacts with the ribosome. Interacts with SecDF, and other proteins may be involved. Interacts with SecA.</text>
</comment>
<gene>
    <name evidence="9 10" type="primary">secE</name>
    <name evidence="10" type="ORF">ACFQ4B_27965</name>
</gene>
<dbReference type="Pfam" id="PF00584">
    <property type="entry name" value="SecE"/>
    <property type="match status" value="1"/>
</dbReference>
<proteinExistence type="inferred from homology"/>
<dbReference type="HAMAP" id="MF_00422">
    <property type="entry name" value="SecE"/>
    <property type="match status" value="1"/>
</dbReference>
<keyword evidence="6 9" id="KW-1133">Transmembrane helix</keyword>
<dbReference type="Proteomes" id="UP001597180">
    <property type="component" value="Unassembled WGS sequence"/>
</dbReference>